<dbReference type="RefSeq" id="WP_147744864.1">
    <property type="nucleotide sequence ID" value="NZ_VRUR01000002.1"/>
</dbReference>
<sequence>MGEKAKKSTLTRVAEIVGIIAGVIAIIIGIKELPKVILPGQKIKMTKSELLSKSINDISISKRDTLNLKDSFNISWSGVSSCEKKSRIDEEYSNAFNSWKIETIKQFDSLVYLDSNFEIGEISTNNSETWDNKKKCNSTGEIICWIEFVKK</sequence>
<name>A0A5C8V2W0_9FLAO</name>
<evidence type="ECO:0000313" key="2">
    <source>
        <dbReference type="EMBL" id="TXN36093.1"/>
    </source>
</evidence>
<feature type="transmembrane region" description="Helical" evidence="1">
    <location>
        <begin position="12"/>
        <end position="30"/>
    </location>
</feature>
<dbReference type="EMBL" id="VRUR01000002">
    <property type="protein sequence ID" value="TXN36093.1"/>
    <property type="molecule type" value="Genomic_DNA"/>
</dbReference>
<accession>A0A5C8V2W0</accession>
<reference evidence="2 3" key="1">
    <citation type="submission" date="2019-08" db="EMBL/GenBank/DDBJ databases">
        <title>Professor.</title>
        <authorList>
            <person name="Park J.S."/>
        </authorList>
    </citation>
    <scope>NUCLEOTIDE SEQUENCE [LARGE SCALE GENOMIC DNA]</scope>
    <source>
        <strain evidence="2 3">176CP5-101</strain>
    </source>
</reference>
<organism evidence="2 3">
    <name type="scientific">Flagellimonas hymeniacidonis</name>
    <dbReference type="NCBI Taxonomy" id="2603628"/>
    <lineage>
        <taxon>Bacteria</taxon>
        <taxon>Pseudomonadati</taxon>
        <taxon>Bacteroidota</taxon>
        <taxon>Flavobacteriia</taxon>
        <taxon>Flavobacteriales</taxon>
        <taxon>Flavobacteriaceae</taxon>
        <taxon>Flagellimonas</taxon>
    </lineage>
</organism>
<keyword evidence="1" id="KW-0472">Membrane</keyword>
<gene>
    <name evidence="2" type="ORF">FVB32_16170</name>
</gene>
<comment type="caution">
    <text evidence="2">The sequence shown here is derived from an EMBL/GenBank/DDBJ whole genome shotgun (WGS) entry which is preliminary data.</text>
</comment>
<keyword evidence="3" id="KW-1185">Reference proteome</keyword>
<keyword evidence="1" id="KW-0812">Transmembrane</keyword>
<evidence type="ECO:0000256" key="1">
    <source>
        <dbReference type="SAM" id="Phobius"/>
    </source>
</evidence>
<proteinExistence type="predicted"/>
<keyword evidence="1" id="KW-1133">Transmembrane helix</keyword>
<evidence type="ECO:0000313" key="3">
    <source>
        <dbReference type="Proteomes" id="UP000321456"/>
    </source>
</evidence>
<dbReference type="AlphaFoldDB" id="A0A5C8V2W0"/>
<dbReference type="Proteomes" id="UP000321456">
    <property type="component" value="Unassembled WGS sequence"/>
</dbReference>
<protein>
    <submittedName>
        <fullName evidence="2">Uncharacterized protein</fullName>
    </submittedName>
</protein>